<name>A0ABV1YVA5_9HYPH</name>
<evidence type="ECO:0000313" key="2">
    <source>
        <dbReference type="Proteomes" id="UP001433071"/>
    </source>
</evidence>
<reference evidence="1 2" key="1">
    <citation type="journal article" date="2024" name="Proc. Natl. Acad. Sci. U.S.A.">
        <title>The evolutionary genomics of adaptation to stress in wild rhizobium bacteria.</title>
        <authorList>
            <person name="Kehlet-Delgado H."/>
            <person name="Montoya A.P."/>
            <person name="Jensen K.T."/>
            <person name="Wendlandt C.E."/>
            <person name="Dexheimer C."/>
            <person name="Roberts M."/>
            <person name="Torres Martinez L."/>
            <person name="Friesen M.L."/>
            <person name="Griffitts J.S."/>
            <person name="Porter S.S."/>
        </authorList>
    </citation>
    <scope>NUCLEOTIDE SEQUENCE [LARGE SCALE GENOMIC DNA]</scope>
    <source>
        <strain evidence="1 2">M0641</strain>
    </source>
</reference>
<organism evidence="1 2">
    <name type="scientific">Mesorhizobium caraganae</name>
    <dbReference type="NCBI Taxonomy" id="483206"/>
    <lineage>
        <taxon>Bacteria</taxon>
        <taxon>Pseudomonadati</taxon>
        <taxon>Pseudomonadota</taxon>
        <taxon>Alphaproteobacteria</taxon>
        <taxon>Hyphomicrobiales</taxon>
        <taxon>Phyllobacteriaceae</taxon>
        <taxon>Mesorhizobium</taxon>
    </lineage>
</organism>
<dbReference type="RefSeq" id="WP_352556781.1">
    <property type="nucleotide sequence ID" value="NZ_JAMYQB010000003.1"/>
</dbReference>
<gene>
    <name evidence="1" type="ORF">NKI36_06450</name>
</gene>
<proteinExistence type="predicted"/>
<evidence type="ECO:0000313" key="1">
    <source>
        <dbReference type="EMBL" id="MER9403688.1"/>
    </source>
</evidence>
<dbReference type="EMBL" id="JAMYQB010000003">
    <property type="protein sequence ID" value="MER9403688.1"/>
    <property type="molecule type" value="Genomic_DNA"/>
</dbReference>
<comment type="caution">
    <text evidence="1">The sequence shown here is derived from an EMBL/GenBank/DDBJ whole genome shotgun (WGS) entry which is preliminary data.</text>
</comment>
<protein>
    <submittedName>
        <fullName evidence="1">Uncharacterized protein</fullName>
    </submittedName>
</protein>
<dbReference type="Proteomes" id="UP001433071">
    <property type="component" value="Unassembled WGS sequence"/>
</dbReference>
<accession>A0ABV1YVA5</accession>
<sequence length="62" mass="7038">MVDYLKSVLKELLPAWLTRKSVDVDVRQVEQPPLRHLIGAAPPARYRGPVRSADSRLTDPQM</sequence>
<keyword evidence="2" id="KW-1185">Reference proteome</keyword>